<accession>A0A5T0SUT8</accession>
<dbReference type="AlphaFoldDB" id="A0A5T0SUT8"/>
<name>A0A5T0SUT8_CAMCO</name>
<dbReference type="CDD" id="cd02440">
    <property type="entry name" value="AdoMet_MTases"/>
    <property type="match status" value="1"/>
</dbReference>
<dbReference type="PANTHER" id="PTHR43861">
    <property type="entry name" value="TRANS-ACONITATE 2-METHYLTRANSFERASE-RELATED"/>
    <property type="match status" value="1"/>
</dbReference>
<keyword evidence="1" id="KW-0808">Transferase</keyword>
<evidence type="ECO:0000313" key="1">
    <source>
        <dbReference type="EMBL" id="EAK1510437.1"/>
    </source>
</evidence>
<dbReference type="Pfam" id="PF13489">
    <property type="entry name" value="Methyltransf_23"/>
    <property type="match status" value="1"/>
</dbReference>
<dbReference type="Gene3D" id="3.40.50.150">
    <property type="entry name" value="Vaccinia Virus protein VP39"/>
    <property type="match status" value="1"/>
</dbReference>
<dbReference type="Proteomes" id="UP000361993">
    <property type="component" value="Unassembled WGS sequence"/>
</dbReference>
<keyword evidence="1" id="KW-0489">Methyltransferase</keyword>
<gene>
    <name evidence="1" type="ORF">CJD00_09320</name>
</gene>
<reference evidence="1 2" key="1">
    <citation type="submission" date="2018-05" db="EMBL/GenBank/DDBJ databases">
        <authorList>
            <consortium name="GenomeTrakr network: Whole genome sequencing for foodborne pathogen traceback"/>
        </authorList>
    </citation>
    <scope>NUCLEOTIDE SEQUENCE [LARGE SCALE GENOMIC DNA]</scope>
    <source>
        <strain evidence="1 2">NC_C6016</strain>
    </source>
</reference>
<dbReference type="RefSeq" id="WP_002777637.1">
    <property type="nucleotide sequence ID" value="NZ_AP028338.1"/>
</dbReference>
<dbReference type="InterPro" id="IPR029063">
    <property type="entry name" value="SAM-dependent_MTases_sf"/>
</dbReference>
<protein>
    <submittedName>
        <fullName evidence="1">Class I SAM-dependent methyltransferase</fullName>
    </submittedName>
</protein>
<dbReference type="GeneID" id="66543727"/>
<evidence type="ECO:0000313" key="2">
    <source>
        <dbReference type="Proteomes" id="UP000361993"/>
    </source>
</evidence>
<dbReference type="PANTHER" id="PTHR43861:SF6">
    <property type="entry name" value="METHYLTRANSFERASE TYPE 11"/>
    <property type="match status" value="1"/>
</dbReference>
<organism evidence="1 2">
    <name type="scientific">Campylobacter coli</name>
    <dbReference type="NCBI Taxonomy" id="195"/>
    <lineage>
        <taxon>Bacteria</taxon>
        <taxon>Pseudomonadati</taxon>
        <taxon>Campylobacterota</taxon>
        <taxon>Epsilonproteobacteria</taxon>
        <taxon>Campylobacterales</taxon>
        <taxon>Campylobacteraceae</taxon>
        <taxon>Campylobacter</taxon>
    </lineage>
</organism>
<dbReference type="GO" id="GO:0008168">
    <property type="term" value="F:methyltransferase activity"/>
    <property type="evidence" value="ECO:0007669"/>
    <property type="project" value="UniProtKB-KW"/>
</dbReference>
<proteinExistence type="predicted"/>
<dbReference type="GO" id="GO:0032259">
    <property type="term" value="P:methylation"/>
    <property type="evidence" value="ECO:0007669"/>
    <property type="project" value="UniProtKB-KW"/>
</dbReference>
<comment type="caution">
    <text evidence="1">The sequence shown here is derived from an EMBL/GenBank/DDBJ whole genome shotgun (WGS) entry which is preliminary data.</text>
</comment>
<sequence>MLKNTKKLFKLIEEKNALHKKCLDGLQLSDEEYNDLEKLIIYYKDTLNINLEEQAKSYIVVLNDTLEETKYFIEFGKYRYSTLAEVKNMVYFNENYMKQYMVGLAISSFIWNAHIEVRRYFAKYIDKKQDRKSTYLEIGPGHGEFFVKALRSQKFIEYYGIDISPISCQMSKDMVENQFGVINQNNFKCDFICKDFTKCNFNNKADLVVMGEVLEHVEQPLQFMKDVKTLLNDGGEIFATIPINAPAIDHIYLFSHPDEVKDLLKNAGLKIKECEYFMANNYSLEKALKTKNAIVMAVVLEK</sequence>
<dbReference type="SUPFAM" id="SSF53335">
    <property type="entry name" value="S-adenosyl-L-methionine-dependent methyltransferases"/>
    <property type="match status" value="1"/>
</dbReference>
<dbReference type="EMBL" id="AACDUL010000028">
    <property type="protein sequence ID" value="EAK1510437.1"/>
    <property type="molecule type" value="Genomic_DNA"/>
</dbReference>